<evidence type="ECO:0000256" key="1">
    <source>
        <dbReference type="SAM" id="MobiDB-lite"/>
    </source>
</evidence>
<dbReference type="Proteomes" id="UP001642464">
    <property type="component" value="Unassembled WGS sequence"/>
</dbReference>
<evidence type="ECO:0000313" key="3">
    <source>
        <dbReference type="Proteomes" id="UP001642464"/>
    </source>
</evidence>
<feature type="region of interest" description="Disordered" evidence="1">
    <location>
        <begin position="1"/>
        <end position="27"/>
    </location>
</feature>
<keyword evidence="3" id="KW-1185">Reference proteome</keyword>
<feature type="compositionally biased region" description="Polar residues" evidence="1">
    <location>
        <begin position="1"/>
        <end position="10"/>
    </location>
</feature>
<dbReference type="EMBL" id="CAXAMM010008546">
    <property type="protein sequence ID" value="CAK9017638.1"/>
    <property type="molecule type" value="Genomic_DNA"/>
</dbReference>
<proteinExistence type="predicted"/>
<evidence type="ECO:0000313" key="2">
    <source>
        <dbReference type="EMBL" id="CAK9017638.1"/>
    </source>
</evidence>
<comment type="caution">
    <text evidence="2">The sequence shown here is derived from an EMBL/GenBank/DDBJ whole genome shotgun (WGS) entry which is preliminary data.</text>
</comment>
<accession>A0ABP0JT52</accession>
<gene>
    <name evidence="2" type="ORF">SCF082_LOCUS13724</name>
</gene>
<sequence length="248" mass="26787">MAADTGSASEAGTIVDSEEGKAGSTAWTTLEAKLPQGDAVRVESQNEHADKSIEAEELVSAIREVLEGKDLESFSLKDLRFDLCIPQKGLVRRGLRERITTHPPLQLEEGAPQALAMEQNLDLEAGALESRKAEISELAQAELNRETRRTRRRKRKAVGVDWQRAVRRVEVESAGTAKGPQEPAEEAGALVDMPPISAQIEGHSLQLTGKVFSSGTFGYHGCARLAVEIGGETRSLMCQVSCAVLKEG</sequence>
<reference evidence="2 3" key="1">
    <citation type="submission" date="2024-02" db="EMBL/GenBank/DDBJ databases">
        <authorList>
            <person name="Chen Y."/>
            <person name="Shah S."/>
            <person name="Dougan E. K."/>
            <person name="Thang M."/>
            <person name="Chan C."/>
        </authorList>
    </citation>
    <scope>NUCLEOTIDE SEQUENCE [LARGE SCALE GENOMIC DNA]</scope>
</reference>
<organism evidence="2 3">
    <name type="scientific">Durusdinium trenchii</name>
    <dbReference type="NCBI Taxonomy" id="1381693"/>
    <lineage>
        <taxon>Eukaryota</taxon>
        <taxon>Sar</taxon>
        <taxon>Alveolata</taxon>
        <taxon>Dinophyceae</taxon>
        <taxon>Suessiales</taxon>
        <taxon>Symbiodiniaceae</taxon>
        <taxon>Durusdinium</taxon>
    </lineage>
</organism>
<name>A0ABP0JT52_9DINO</name>
<protein>
    <submittedName>
        <fullName evidence="2">UPF0202 protein KRE33</fullName>
    </submittedName>
</protein>